<keyword evidence="1" id="KW-0520">NAD</keyword>
<sequence>MNILLTGAAGFIGWKTAEHFLNEGHFVVGIDNLNNYYDPKLKQYRLNKLQRFNNFSFREADVEDFKTLEQIFKEYQFDAVVNLAARAGVRASIEDPFIYMSTNAMGNLNLLELSRRYNVEKFVLASTSSIYAGQPMPFKEDLPVNQPISPYAATKKSAEVTCYTYHYLYGLDVTVVRYFTVYGPAGRPDMSCFRFIRSILEDEPITVYGDGQQSRDFTYVDDIARGTVLATYTKTRYEIINLGNNTPHKLSEMISIIEELLGKEAKIINKPFHKADMLHTWADIEKAKRLLHWEPRVSFYDGLKRTVDWFLENLDFVKSLEKWRDG</sequence>
<dbReference type="Gene3D" id="3.90.25.10">
    <property type="entry name" value="UDP-galactose 4-epimerase, domain 1"/>
    <property type="match status" value="1"/>
</dbReference>
<dbReference type="InterPro" id="IPR036291">
    <property type="entry name" value="NAD(P)-bd_dom_sf"/>
</dbReference>
<name>A0A0S3QVH3_THET7</name>
<dbReference type="InterPro" id="IPR001509">
    <property type="entry name" value="Epimerase_deHydtase"/>
</dbReference>
<dbReference type="AlphaFoldDB" id="A0A0S3QVH3"/>
<dbReference type="OrthoDB" id="9801029at2"/>
<dbReference type="Pfam" id="PF01370">
    <property type="entry name" value="Epimerase"/>
    <property type="match status" value="1"/>
</dbReference>
<protein>
    <submittedName>
        <fullName evidence="3">NAD-dependent epimerase/dehydratase</fullName>
    </submittedName>
</protein>
<dbReference type="STRING" id="1298851.TST_1543"/>
<keyword evidence="4" id="KW-1185">Reference proteome</keyword>
<evidence type="ECO:0000256" key="1">
    <source>
        <dbReference type="ARBA" id="ARBA00023027"/>
    </source>
</evidence>
<gene>
    <name evidence="3" type="ORF">TST_1543</name>
</gene>
<dbReference type="SUPFAM" id="SSF51735">
    <property type="entry name" value="NAD(P)-binding Rossmann-fold domains"/>
    <property type="match status" value="1"/>
</dbReference>
<dbReference type="Proteomes" id="UP000063234">
    <property type="component" value="Chromosome"/>
</dbReference>
<dbReference type="RefSeq" id="WP_068550403.1">
    <property type="nucleotide sequence ID" value="NZ_AP013035.1"/>
</dbReference>
<evidence type="ECO:0000259" key="2">
    <source>
        <dbReference type="Pfam" id="PF01370"/>
    </source>
</evidence>
<dbReference type="PANTHER" id="PTHR43574">
    <property type="entry name" value="EPIMERASE-RELATED"/>
    <property type="match status" value="1"/>
</dbReference>
<dbReference type="Gene3D" id="3.40.50.720">
    <property type="entry name" value="NAD(P)-binding Rossmann-like Domain"/>
    <property type="match status" value="1"/>
</dbReference>
<evidence type="ECO:0000313" key="4">
    <source>
        <dbReference type="Proteomes" id="UP000063234"/>
    </source>
</evidence>
<reference evidence="4" key="1">
    <citation type="journal article" date="2018" name="Science">
        <title>A primordial and reversible TCA cycle in a facultatively chemolithoautotrophic thermophile.</title>
        <authorList>
            <person name="Nunoura T."/>
            <person name="Chikaraishi Y."/>
            <person name="Izaki R."/>
            <person name="Suwa T."/>
            <person name="Sato T."/>
            <person name="Harada T."/>
            <person name="Mori K."/>
            <person name="Kato Y."/>
            <person name="Miyazaki M."/>
            <person name="Shimamura S."/>
            <person name="Yanagawa K."/>
            <person name="Shuto A."/>
            <person name="Ohkouchi N."/>
            <person name="Fujita N."/>
            <person name="Takaki Y."/>
            <person name="Atomi H."/>
            <person name="Takai K."/>
        </authorList>
    </citation>
    <scope>NUCLEOTIDE SEQUENCE [LARGE SCALE GENOMIC DNA]</scope>
    <source>
        <strain evidence="4">DSM 17441 / JCM 13301 / NBRC 103674 / ABI70S6</strain>
    </source>
</reference>
<dbReference type="EMBL" id="AP013035">
    <property type="protein sequence ID" value="BAT72329.1"/>
    <property type="molecule type" value="Genomic_DNA"/>
</dbReference>
<dbReference type="PRINTS" id="PR01713">
    <property type="entry name" value="NUCEPIMERASE"/>
</dbReference>
<dbReference type="PATRIC" id="fig|1298851.3.peg.1616"/>
<evidence type="ECO:0000313" key="3">
    <source>
        <dbReference type="EMBL" id="BAT72329.1"/>
    </source>
</evidence>
<accession>A0A0S3QVH3</accession>
<organism evidence="3 4">
    <name type="scientific">Thermosulfidibacter takaii (strain DSM 17441 / JCM 13301 / NBRC 103674 / ABI70S6)</name>
    <dbReference type="NCBI Taxonomy" id="1298851"/>
    <lineage>
        <taxon>Bacteria</taxon>
        <taxon>Pseudomonadati</taxon>
        <taxon>Thermosulfidibacterota</taxon>
        <taxon>Thermosulfidibacteria</taxon>
        <taxon>Thermosulfidibacterales</taxon>
        <taxon>Thermosulfidibacteraceae</taxon>
    </lineage>
</organism>
<dbReference type="KEGG" id="ttk:TST_1543"/>
<feature type="domain" description="NAD-dependent epimerase/dehydratase" evidence="2">
    <location>
        <begin position="3"/>
        <end position="243"/>
    </location>
</feature>
<proteinExistence type="predicted"/>